<feature type="domain" description="BPP" evidence="2">
    <location>
        <begin position="31"/>
        <end position="355"/>
    </location>
</feature>
<evidence type="ECO:0000256" key="1">
    <source>
        <dbReference type="SAM" id="SignalP"/>
    </source>
</evidence>
<evidence type="ECO:0000313" key="4">
    <source>
        <dbReference type="Proteomes" id="UP000199310"/>
    </source>
</evidence>
<dbReference type="EMBL" id="FOJG01000002">
    <property type="protein sequence ID" value="SEW53951.1"/>
    <property type="molecule type" value="Genomic_DNA"/>
</dbReference>
<dbReference type="STRING" id="29529.SAMN04488122_5791"/>
<feature type="signal peptide" evidence="1">
    <location>
        <begin position="1"/>
        <end position="22"/>
    </location>
</feature>
<dbReference type="Pfam" id="PF02333">
    <property type="entry name" value="Phytase"/>
    <property type="match status" value="1"/>
</dbReference>
<dbReference type="SUPFAM" id="SSF50956">
    <property type="entry name" value="Thermostable phytase (3-phytase)"/>
    <property type="match status" value="1"/>
</dbReference>
<evidence type="ECO:0000259" key="2">
    <source>
        <dbReference type="PROSITE" id="PS51662"/>
    </source>
</evidence>
<keyword evidence="4" id="KW-1185">Reference proteome</keyword>
<dbReference type="AlphaFoldDB" id="A0A1I0SBB8"/>
<reference evidence="4" key="1">
    <citation type="submission" date="2016-10" db="EMBL/GenBank/DDBJ databases">
        <authorList>
            <person name="Varghese N."/>
            <person name="Submissions S."/>
        </authorList>
    </citation>
    <scope>NUCLEOTIDE SEQUENCE [LARGE SCALE GENOMIC DNA]</scope>
    <source>
        <strain evidence="4">DSM 3695</strain>
    </source>
</reference>
<dbReference type="OrthoDB" id="8696437at2"/>
<feature type="chain" id="PRO_5011721338" evidence="1">
    <location>
        <begin position="23"/>
        <end position="362"/>
    </location>
</feature>
<organism evidence="3 4">
    <name type="scientific">Chitinophaga arvensicola</name>
    <dbReference type="NCBI Taxonomy" id="29529"/>
    <lineage>
        <taxon>Bacteria</taxon>
        <taxon>Pseudomonadati</taxon>
        <taxon>Bacteroidota</taxon>
        <taxon>Chitinophagia</taxon>
        <taxon>Chitinophagales</taxon>
        <taxon>Chitinophagaceae</taxon>
        <taxon>Chitinophaga</taxon>
    </lineage>
</organism>
<name>A0A1I0SBB8_9BACT</name>
<dbReference type="InterPro" id="IPR011042">
    <property type="entry name" value="6-blade_b-propeller_TolB-like"/>
</dbReference>
<evidence type="ECO:0000313" key="3">
    <source>
        <dbReference type="EMBL" id="SEW53951.1"/>
    </source>
</evidence>
<accession>A0A1I0SBB8</accession>
<protein>
    <submittedName>
        <fullName evidence="3">3-phytase</fullName>
    </submittedName>
</protein>
<dbReference type="RefSeq" id="WP_089901419.1">
    <property type="nucleotide sequence ID" value="NZ_FOJG01000002.1"/>
</dbReference>
<gene>
    <name evidence="3" type="ORF">SAMN04488122_5791</name>
</gene>
<proteinExistence type="predicted"/>
<dbReference type="GO" id="GO:0016158">
    <property type="term" value="F:inositol hexakisphosphate 3-phosphatase activity"/>
    <property type="evidence" value="ECO:0007669"/>
    <property type="project" value="InterPro"/>
</dbReference>
<keyword evidence="1" id="KW-0732">Signal</keyword>
<dbReference type="Proteomes" id="UP000199310">
    <property type="component" value="Unassembled WGS sequence"/>
</dbReference>
<dbReference type="PROSITE" id="PS51662">
    <property type="entry name" value="BP_PHYTASE"/>
    <property type="match status" value="1"/>
</dbReference>
<dbReference type="Gene3D" id="2.120.10.30">
    <property type="entry name" value="TolB, C-terminal domain"/>
    <property type="match status" value="1"/>
</dbReference>
<sequence>MIKRNILFSAAVPGLLCFLACARPVSKATSQQVYTDTTVAIKPVIITEPVQFDSDDPAIWVNPANPAQSLVIGTDKSAEGALYVFDLNGKIKQVVSHLQRPNNVDIAYGLLLNGKRVDYAVTTERITHKLRFFSLPDMQPIDDGGIPVFEGETEKQYRDGMGIAVYTNKKGEHYAIVGRKTGPQDGSYLWQYRLSDNGAGKIKATLVRKFGQYSGKKEIESIAVDNEAGYIYYSDEQHGVRQYYADPEKGNEELSLFATTGFTEDHEGISIYKTGPEKGYILVSDQGANKFHIFNRTGTTHTLQKIVKVSAGHSDGSDVVNIPLNDTFRHGLFVVMSDDRTFHYYRWEDIAGKQLDYAPTKK</sequence>
<dbReference type="InterPro" id="IPR003431">
    <property type="entry name" value="B-propeller_Phytase"/>
</dbReference>